<feature type="compositionally biased region" description="Pro residues" evidence="1">
    <location>
        <begin position="1"/>
        <end position="11"/>
    </location>
</feature>
<organism evidence="3 4">
    <name type="scientific">Actinoplanes teichomyceticus</name>
    <dbReference type="NCBI Taxonomy" id="1867"/>
    <lineage>
        <taxon>Bacteria</taxon>
        <taxon>Bacillati</taxon>
        <taxon>Actinomycetota</taxon>
        <taxon>Actinomycetes</taxon>
        <taxon>Micromonosporales</taxon>
        <taxon>Micromonosporaceae</taxon>
        <taxon>Actinoplanes</taxon>
    </lineage>
</organism>
<name>A0A561WIE5_ACTTI</name>
<evidence type="ECO:0000313" key="3">
    <source>
        <dbReference type="EMBL" id="TWG23624.1"/>
    </source>
</evidence>
<feature type="transmembrane region" description="Helical" evidence="2">
    <location>
        <begin position="67"/>
        <end position="86"/>
    </location>
</feature>
<feature type="region of interest" description="Disordered" evidence="1">
    <location>
        <begin position="1"/>
        <end position="40"/>
    </location>
</feature>
<keyword evidence="2" id="KW-0472">Membrane</keyword>
<accession>A0A561WIE5</accession>
<evidence type="ECO:0000256" key="1">
    <source>
        <dbReference type="SAM" id="MobiDB-lite"/>
    </source>
</evidence>
<dbReference type="EMBL" id="VIWY01000002">
    <property type="protein sequence ID" value="TWG23624.1"/>
    <property type="molecule type" value="Genomic_DNA"/>
</dbReference>
<dbReference type="Proteomes" id="UP000320239">
    <property type="component" value="Unassembled WGS sequence"/>
</dbReference>
<evidence type="ECO:0000313" key="4">
    <source>
        <dbReference type="Proteomes" id="UP000320239"/>
    </source>
</evidence>
<protein>
    <recommendedName>
        <fullName evidence="5">MFS transporter</fullName>
    </recommendedName>
</protein>
<proteinExistence type="predicted"/>
<keyword evidence="4" id="KW-1185">Reference proteome</keyword>
<dbReference type="AlphaFoldDB" id="A0A561WIE5"/>
<keyword evidence="2" id="KW-0812">Transmembrane</keyword>
<reference evidence="3 4" key="1">
    <citation type="submission" date="2019-06" db="EMBL/GenBank/DDBJ databases">
        <title>Sequencing the genomes of 1000 actinobacteria strains.</title>
        <authorList>
            <person name="Klenk H.-P."/>
        </authorList>
    </citation>
    <scope>NUCLEOTIDE SEQUENCE [LARGE SCALE GENOMIC DNA]</scope>
    <source>
        <strain evidence="3 4">DSM 43866</strain>
    </source>
</reference>
<evidence type="ECO:0000256" key="2">
    <source>
        <dbReference type="SAM" id="Phobius"/>
    </source>
</evidence>
<keyword evidence="2" id="KW-1133">Transmembrane helix</keyword>
<sequence>MPPRTPDPSATPSPAVGCPSRSPRCVHRRPPPAGRPRSGFDLGYVGHVANADQTVSVLHGIKALQTAVPFVAVLLAVLVLFLLYPLTDSKVTALVRETQQREAAEAAQPGA</sequence>
<evidence type="ECO:0008006" key="5">
    <source>
        <dbReference type="Google" id="ProtNLM"/>
    </source>
</evidence>
<gene>
    <name evidence="3" type="ORF">FHX34_102173</name>
</gene>
<comment type="caution">
    <text evidence="3">The sequence shown here is derived from an EMBL/GenBank/DDBJ whole genome shotgun (WGS) entry which is preliminary data.</text>
</comment>